<keyword evidence="2" id="KW-0560">Oxidoreductase</keyword>
<feature type="domain" description="3-hydroxyacyl-CoA dehydrogenase C-terminal" evidence="3">
    <location>
        <begin position="257"/>
        <end position="306"/>
    </location>
</feature>
<name>A0AAE1KJ52_PETCI</name>
<evidence type="ECO:0008006" key="7">
    <source>
        <dbReference type="Google" id="ProtNLM"/>
    </source>
</evidence>
<dbReference type="GO" id="GO:0006631">
    <property type="term" value="P:fatty acid metabolic process"/>
    <property type="evidence" value="ECO:0007669"/>
    <property type="project" value="InterPro"/>
</dbReference>
<dbReference type="Gene3D" id="3.40.50.720">
    <property type="entry name" value="NAD(P)-binding Rossmann-like Domain"/>
    <property type="match status" value="1"/>
</dbReference>
<dbReference type="InterPro" id="IPR036291">
    <property type="entry name" value="NAD(P)-bd_dom_sf"/>
</dbReference>
<dbReference type="EMBL" id="JAWQEG010002083">
    <property type="protein sequence ID" value="KAK3874674.1"/>
    <property type="molecule type" value="Genomic_DNA"/>
</dbReference>
<comment type="similarity">
    <text evidence="1">Belongs to the 3-hydroxyacyl-CoA dehydrogenase family.</text>
</comment>
<protein>
    <recommendedName>
        <fullName evidence="7">3-hydroxyacyl-CoA dehydrogenase</fullName>
    </recommendedName>
</protein>
<keyword evidence="6" id="KW-1185">Reference proteome</keyword>
<dbReference type="InterPro" id="IPR013328">
    <property type="entry name" value="6PGD_dom2"/>
</dbReference>
<sequence length="339" mass="37537">MTVVTKYEDGLCLSLLGNLFHAWHRVGRLDDTTYFLQVVGCDSTWRCKQHQQQQHSQHQSSQHRESNMTSNEKIGIVGSGFIGRSWAMLFASVGYDVCMYDVQEKQVSDALQEIHRQLTNLETTGLLKGKLTAAEQKKCIRGVTSLKECVQGAKHVQESVFEDLEVKKKVLTEIDQLVGPETVVASSSSCIPPSKLSADLAHKANVILAHPYNPPYYVPAVEVVPAPWTSQDVVARTRAILTEIGQVPVVLTREHPGFASCRIQYAILNECVNLVKSGVISVQDVEALMKHGLGYRYAWMGPLETAVLNANGSDWPTPQKEQDLGFLCGWDASESPCQI</sequence>
<dbReference type="InterPro" id="IPR008927">
    <property type="entry name" value="6-PGluconate_DH-like_C_sf"/>
</dbReference>
<dbReference type="Pfam" id="PF02737">
    <property type="entry name" value="3HCDH_N"/>
    <property type="match status" value="1"/>
</dbReference>
<gene>
    <name evidence="5" type="ORF">Pcinc_020404</name>
</gene>
<dbReference type="PANTHER" id="PTHR48075">
    <property type="entry name" value="3-HYDROXYACYL-COA DEHYDROGENASE FAMILY PROTEIN"/>
    <property type="match status" value="1"/>
</dbReference>
<dbReference type="PANTHER" id="PTHR48075:SF1">
    <property type="entry name" value="LAMBDA-CRYSTALLIN HOMOLOG"/>
    <property type="match status" value="1"/>
</dbReference>
<evidence type="ECO:0000313" key="6">
    <source>
        <dbReference type="Proteomes" id="UP001286313"/>
    </source>
</evidence>
<dbReference type="GO" id="GO:0070403">
    <property type="term" value="F:NAD+ binding"/>
    <property type="evidence" value="ECO:0007669"/>
    <property type="project" value="InterPro"/>
</dbReference>
<dbReference type="SUPFAM" id="SSF51735">
    <property type="entry name" value="NAD(P)-binding Rossmann-fold domains"/>
    <property type="match status" value="1"/>
</dbReference>
<organism evidence="5 6">
    <name type="scientific">Petrolisthes cinctipes</name>
    <name type="common">Flat porcelain crab</name>
    <dbReference type="NCBI Taxonomy" id="88211"/>
    <lineage>
        <taxon>Eukaryota</taxon>
        <taxon>Metazoa</taxon>
        <taxon>Ecdysozoa</taxon>
        <taxon>Arthropoda</taxon>
        <taxon>Crustacea</taxon>
        <taxon>Multicrustacea</taxon>
        <taxon>Malacostraca</taxon>
        <taxon>Eumalacostraca</taxon>
        <taxon>Eucarida</taxon>
        <taxon>Decapoda</taxon>
        <taxon>Pleocyemata</taxon>
        <taxon>Anomura</taxon>
        <taxon>Galatheoidea</taxon>
        <taxon>Porcellanidae</taxon>
        <taxon>Petrolisthes</taxon>
    </lineage>
</organism>
<comment type="caution">
    <text evidence="5">The sequence shown here is derived from an EMBL/GenBank/DDBJ whole genome shotgun (WGS) entry which is preliminary data.</text>
</comment>
<feature type="domain" description="3-hydroxyacyl-CoA dehydrogenase NAD binding" evidence="4">
    <location>
        <begin position="73"/>
        <end position="251"/>
    </location>
</feature>
<dbReference type="Pfam" id="PF00725">
    <property type="entry name" value="3HCDH"/>
    <property type="match status" value="1"/>
</dbReference>
<evidence type="ECO:0000259" key="4">
    <source>
        <dbReference type="Pfam" id="PF02737"/>
    </source>
</evidence>
<dbReference type="GO" id="GO:0050104">
    <property type="term" value="F:L-gulonate 3-dehydrogenase activity"/>
    <property type="evidence" value="ECO:0007669"/>
    <property type="project" value="TreeGrafter"/>
</dbReference>
<dbReference type="AlphaFoldDB" id="A0AAE1KJ52"/>
<accession>A0AAE1KJ52</accession>
<dbReference type="Gene3D" id="1.10.1040.10">
    <property type="entry name" value="N-(1-d-carboxylethyl)-l-norvaline Dehydrogenase, domain 2"/>
    <property type="match status" value="1"/>
</dbReference>
<evidence type="ECO:0000256" key="1">
    <source>
        <dbReference type="ARBA" id="ARBA00009463"/>
    </source>
</evidence>
<evidence type="ECO:0000313" key="5">
    <source>
        <dbReference type="EMBL" id="KAK3874674.1"/>
    </source>
</evidence>
<dbReference type="SUPFAM" id="SSF48179">
    <property type="entry name" value="6-phosphogluconate dehydrogenase C-terminal domain-like"/>
    <property type="match status" value="1"/>
</dbReference>
<reference evidence="5" key="1">
    <citation type="submission" date="2023-10" db="EMBL/GenBank/DDBJ databases">
        <title>Genome assemblies of two species of porcelain crab, Petrolisthes cinctipes and Petrolisthes manimaculis (Anomura: Porcellanidae).</title>
        <authorList>
            <person name="Angst P."/>
        </authorList>
    </citation>
    <scope>NUCLEOTIDE SEQUENCE</scope>
    <source>
        <strain evidence="5">PB745_01</strain>
        <tissue evidence="5">Gill</tissue>
    </source>
</reference>
<dbReference type="InterPro" id="IPR006176">
    <property type="entry name" value="3-OHacyl-CoA_DH_NAD-bd"/>
</dbReference>
<evidence type="ECO:0000256" key="2">
    <source>
        <dbReference type="ARBA" id="ARBA00023002"/>
    </source>
</evidence>
<evidence type="ECO:0000259" key="3">
    <source>
        <dbReference type="Pfam" id="PF00725"/>
    </source>
</evidence>
<proteinExistence type="inferred from homology"/>
<dbReference type="InterPro" id="IPR006108">
    <property type="entry name" value="3HC_DH_C"/>
</dbReference>
<dbReference type="Proteomes" id="UP001286313">
    <property type="component" value="Unassembled WGS sequence"/>
</dbReference>
<dbReference type="FunFam" id="3.40.50.720:FF:000356">
    <property type="entry name" value="Lambda-crystallin homolog"/>
    <property type="match status" value="1"/>
</dbReference>